<reference evidence="4 5" key="1">
    <citation type="submission" date="2017-03" db="EMBL/GenBank/DDBJ databases">
        <title>Genome of the blue death feigning beetle - Asbolus verrucosus.</title>
        <authorList>
            <person name="Rider S.D."/>
        </authorList>
    </citation>
    <scope>NUCLEOTIDE SEQUENCE [LARGE SCALE GENOMIC DNA]</scope>
    <source>
        <strain evidence="4">Butters</strain>
        <tissue evidence="4">Head and leg muscle</tissue>
    </source>
</reference>
<dbReference type="PANTHER" id="PTHR45712:SF22">
    <property type="entry name" value="INSULIN-LIKE GROWTH FACTOR-BINDING PROTEIN COMPLEX ACID LABILE SUBUNIT"/>
    <property type="match status" value="1"/>
</dbReference>
<evidence type="ECO:0000256" key="3">
    <source>
        <dbReference type="SAM" id="SignalP"/>
    </source>
</evidence>
<dbReference type="OrthoDB" id="676979at2759"/>
<evidence type="ECO:0000256" key="2">
    <source>
        <dbReference type="ARBA" id="ARBA00022737"/>
    </source>
</evidence>
<organism evidence="4 5">
    <name type="scientific">Asbolus verrucosus</name>
    <name type="common">Desert ironclad beetle</name>
    <dbReference type="NCBI Taxonomy" id="1661398"/>
    <lineage>
        <taxon>Eukaryota</taxon>
        <taxon>Metazoa</taxon>
        <taxon>Ecdysozoa</taxon>
        <taxon>Arthropoda</taxon>
        <taxon>Hexapoda</taxon>
        <taxon>Insecta</taxon>
        <taxon>Pterygota</taxon>
        <taxon>Neoptera</taxon>
        <taxon>Endopterygota</taxon>
        <taxon>Coleoptera</taxon>
        <taxon>Polyphaga</taxon>
        <taxon>Cucujiformia</taxon>
        <taxon>Tenebrionidae</taxon>
        <taxon>Pimeliinae</taxon>
        <taxon>Asbolus</taxon>
    </lineage>
</organism>
<dbReference type="PANTHER" id="PTHR45712">
    <property type="entry name" value="AGAP008170-PA"/>
    <property type="match status" value="1"/>
</dbReference>
<gene>
    <name evidence="4" type="ORF">BDFB_002339</name>
</gene>
<sequence>MDSLKVLILLLMSLLVSSENCGQNLTLNINVTVFQDIDSAGENLTANGRIENRKDIFHLLIANETIPKLCQNFVFIQNELSILQIINSSVQEIQPGAFNVTPTLALIRIILNPISTIRKNVFNTIRVKEIDLSQNFITAIETEAFDNNTHLEILKLNNNQIKEINPNWFVNSPKVYKLSAIYNDIKTIPAEAFKNMDQNRPLKLRLSANRITEINPDALNSHHTIELLRINGNKLTTLPENIFINRTIRNLQVNTNHLQCFPDVMFKTGISTLAFVDNVSFECACLRKVKKFAEDNGLDVLYPSIICEDRSREVNIVFNYNKTYEIPLLPPTVDVDVYVKPDQHK</sequence>
<keyword evidence="3" id="KW-0732">Signal</keyword>
<dbReference type="InterPro" id="IPR001611">
    <property type="entry name" value="Leu-rich_rpt"/>
</dbReference>
<dbReference type="AlphaFoldDB" id="A0A482VJD2"/>
<dbReference type="Proteomes" id="UP000292052">
    <property type="component" value="Unassembled WGS sequence"/>
</dbReference>
<keyword evidence="2" id="KW-0677">Repeat</keyword>
<keyword evidence="5" id="KW-1185">Reference proteome</keyword>
<dbReference type="PROSITE" id="PS51450">
    <property type="entry name" value="LRR"/>
    <property type="match status" value="1"/>
</dbReference>
<dbReference type="GO" id="GO:0005615">
    <property type="term" value="C:extracellular space"/>
    <property type="evidence" value="ECO:0007669"/>
    <property type="project" value="TreeGrafter"/>
</dbReference>
<feature type="chain" id="PRO_5019789126" evidence="3">
    <location>
        <begin position="19"/>
        <end position="345"/>
    </location>
</feature>
<dbReference type="InterPro" id="IPR050333">
    <property type="entry name" value="SLRP"/>
</dbReference>
<keyword evidence="1" id="KW-0433">Leucine-rich repeat</keyword>
<protein>
    <submittedName>
        <fullName evidence="4">LRR 8 domain containing protein</fullName>
    </submittedName>
</protein>
<dbReference type="Gene3D" id="3.80.10.10">
    <property type="entry name" value="Ribonuclease Inhibitor"/>
    <property type="match status" value="2"/>
</dbReference>
<dbReference type="STRING" id="1661398.A0A482VJD2"/>
<proteinExistence type="predicted"/>
<dbReference type="Pfam" id="PF13855">
    <property type="entry name" value="LRR_8"/>
    <property type="match status" value="1"/>
</dbReference>
<accession>A0A482VJD2</accession>
<comment type="caution">
    <text evidence="4">The sequence shown here is derived from an EMBL/GenBank/DDBJ whole genome shotgun (WGS) entry which is preliminary data.</text>
</comment>
<dbReference type="EMBL" id="QDEB01095872">
    <property type="protein sequence ID" value="RZC32607.1"/>
    <property type="molecule type" value="Genomic_DNA"/>
</dbReference>
<dbReference type="InterPro" id="IPR032675">
    <property type="entry name" value="LRR_dom_sf"/>
</dbReference>
<evidence type="ECO:0000313" key="4">
    <source>
        <dbReference type="EMBL" id="RZC32607.1"/>
    </source>
</evidence>
<evidence type="ECO:0000313" key="5">
    <source>
        <dbReference type="Proteomes" id="UP000292052"/>
    </source>
</evidence>
<name>A0A482VJD2_ASBVE</name>
<dbReference type="SUPFAM" id="SSF52058">
    <property type="entry name" value="L domain-like"/>
    <property type="match status" value="1"/>
</dbReference>
<evidence type="ECO:0000256" key="1">
    <source>
        <dbReference type="ARBA" id="ARBA00022614"/>
    </source>
</evidence>
<feature type="signal peptide" evidence="3">
    <location>
        <begin position="1"/>
        <end position="18"/>
    </location>
</feature>